<feature type="transmembrane region" description="Helical" evidence="21">
    <location>
        <begin position="1118"/>
        <end position="1137"/>
    </location>
</feature>
<feature type="compositionally biased region" description="Polar residues" evidence="20">
    <location>
        <begin position="1271"/>
        <end position="1282"/>
    </location>
</feature>
<evidence type="ECO:0000256" key="10">
    <source>
        <dbReference type="ARBA" id="ARBA00023054"/>
    </source>
</evidence>
<feature type="transmembrane region" description="Helical" evidence="21">
    <location>
        <begin position="1216"/>
        <end position="1240"/>
    </location>
</feature>
<keyword evidence="12 21" id="KW-0472">Membrane</keyword>
<dbReference type="InterPro" id="IPR002048">
    <property type="entry name" value="EF_hand_dom"/>
</dbReference>
<dbReference type="InterPro" id="IPR003915">
    <property type="entry name" value="PKD_2"/>
</dbReference>
<dbReference type="GO" id="GO:0005262">
    <property type="term" value="F:calcium channel activity"/>
    <property type="evidence" value="ECO:0007669"/>
    <property type="project" value="UniProtKB-KW"/>
</dbReference>
<keyword evidence="9 21" id="KW-1133">Transmembrane helix</keyword>
<evidence type="ECO:0000256" key="3">
    <source>
        <dbReference type="ARBA" id="ARBA00007200"/>
    </source>
</evidence>
<dbReference type="InterPro" id="IPR011992">
    <property type="entry name" value="EF-hand-dom_pair"/>
</dbReference>
<comment type="similarity">
    <text evidence="3">Belongs to the polycystin family.</text>
</comment>
<dbReference type="Pfam" id="PF20519">
    <property type="entry name" value="Polycystin_dom"/>
    <property type="match status" value="2"/>
</dbReference>
<dbReference type="GO" id="GO:0031410">
    <property type="term" value="C:cytoplasmic vesicle"/>
    <property type="evidence" value="ECO:0007669"/>
    <property type="project" value="UniProtKB-SubCell"/>
</dbReference>
<feature type="transmembrane region" description="Helical" evidence="21">
    <location>
        <begin position="1027"/>
        <end position="1048"/>
    </location>
</feature>
<keyword evidence="18" id="KW-0109">Calcium transport</keyword>
<evidence type="ECO:0000256" key="11">
    <source>
        <dbReference type="ARBA" id="ARBA00023065"/>
    </source>
</evidence>
<dbReference type="InterPro" id="IPR027359">
    <property type="entry name" value="Volt_channel_dom_sf"/>
</dbReference>
<dbReference type="FunFam" id="1.10.287.70:FF:000086">
    <property type="entry name" value="Polycystic kidney disease 2"/>
    <property type="match status" value="1"/>
</dbReference>
<evidence type="ECO:0000256" key="5">
    <source>
        <dbReference type="ARBA" id="ARBA00022475"/>
    </source>
</evidence>
<evidence type="ECO:0000256" key="4">
    <source>
        <dbReference type="ARBA" id="ARBA00022448"/>
    </source>
</evidence>
<evidence type="ECO:0000256" key="14">
    <source>
        <dbReference type="ARBA" id="ARBA00023180"/>
    </source>
</evidence>
<evidence type="ECO:0000313" key="24">
    <source>
        <dbReference type="Proteomes" id="UP000663828"/>
    </source>
</evidence>
<dbReference type="InterPro" id="IPR013122">
    <property type="entry name" value="PKD1_2_channel"/>
</dbReference>
<evidence type="ECO:0000256" key="1">
    <source>
        <dbReference type="ARBA" id="ARBA00004272"/>
    </source>
</evidence>
<keyword evidence="24" id="KW-1185">Reference proteome</keyword>
<dbReference type="PROSITE" id="PS50222">
    <property type="entry name" value="EF_HAND_2"/>
    <property type="match status" value="1"/>
</dbReference>
<protein>
    <recommendedName>
        <fullName evidence="22">EF-hand domain-containing protein</fullName>
    </recommendedName>
</protein>
<dbReference type="Proteomes" id="UP000663828">
    <property type="component" value="Unassembled WGS sequence"/>
</dbReference>
<dbReference type="GO" id="GO:0005509">
    <property type="term" value="F:calcium ion binding"/>
    <property type="evidence" value="ECO:0007669"/>
    <property type="project" value="InterPro"/>
</dbReference>
<dbReference type="SUPFAM" id="SSF47473">
    <property type="entry name" value="EF-hand"/>
    <property type="match status" value="1"/>
</dbReference>
<dbReference type="PANTHER" id="PTHR10877:SF183">
    <property type="entry name" value="AT14535P-RELATED"/>
    <property type="match status" value="1"/>
</dbReference>
<feature type="binding site" evidence="18">
    <location>
        <position position="658"/>
    </location>
    <ligand>
        <name>Ca(2+)</name>
        <dbReference type="ChEBI" id="CHEBI:29108"/>
        <label>2</label>
    </ligand>
</feature>
<keyword evidence="15" id="KW-0966">Cell projection</keyword>
<dbReference type="InterPro" id="IPR051223">
    <property type="entry name" value="Polycystin"/>
</dbReference>
<feature type="transmembrane region" description="Helical" evidence="21">
    <location>
        <begin position="98"/>
        <end position="116"/>
    </location>
</feature>
<evidence type="ECO:0000256" key="20">
    <source>
        <dbReference type="SAM" id="MobiDB-lite"/>
    </source>
</evidence>
<dbReference type="EMBL" id="CAJNOR010000211">
    <property type="protein sequence ID" value="CAF0841473.1"/>
    <property type="molecule type" value="Genomic_DNA"/>
</dbReference>
<dbReference type="Gene3D" id="1.10.238.10">
    <property type="entry name" value="EF-hand"/>
    <property type="match status" value="1"/>
</dbReference>
<dbReference type="Gene3D" id="1.20.5.340">
    <property type="match status" value="2"/>
</dbReference>
<evidence type="ECO:0000256" key="18">
    <source>
        <dbReference type="PIRSR" id="PIRSR603915-1"/>
    </source>
</evidence>
<feature type="binding site" evidence="18">
    <location>
        <position position="649"/>
    </location>
    <ligand>
        <name>Ca(2+)</name>
        <dbReference type="ChEBI" id="CHEBI:29108"/>
        <label>2</label>
    </ligand>
</feature>
<evidence type="ECO:0000256" key="21">
    <source>
        <dbReference type="SAM" id="Phobius"/>
    </source>
</evidence>
<dbReference type="Gene3D" id="1.20.120.350">
    <property type="entry name" value="Voltage-gated potassium channels. Chain C"/>
    <property type="match status" value="1"/>
</dbReference>
<dbReference type="Pfam" id="PF13202">
    <property type="entry name" value="EF-hand_5"/>
    <property type="match status" value="1"/>
</dbReference>
<keyword evidence="8 18" id="KW-0106">Calcium</keyword>
<keyword evidence="7 21" id="KW-0812">Transmembrane</keyword>
<feature type="transmembrane region" description="Helical" evidence="21">
    <location>
        <begin position="1068"/>
        <end position="1087"/>
    </location>
</feature>
<feature type="domain" description="EF-hand" evidence="22">
    <location>
        <begin position="600"/>
        <end position="635"/>
    </location>
</feature>
<dbReference type="PANTHER" id="PTHR10877">
    <property type="entry name" value="POLYCYSTIN FAMILY MEMBER"/>
    <property type="match status" value="1"/>
</dbReference>
<keyword evidence="10" id="KW-0175">Coiled coil</keyword>
<keyword evidence="5" id="KW-1003">Cell membrane</keyword>
<proteinExistence type="inferred from homology"/>
<accession>A0A813VS60</accession>
<keyword evidence="13" id="KW-1015">Disulfide bond</keyword>
<keyword evidence="18" id="KW-0479">Metal-binding</keyword>
<sequence>MAAKFNDRSLSYDGSPVHKQSGKGKISPAGSPDIFTVQPGGEKRSVAHSDELQRSPAAQRGIGRTILHGIRSLWATRQTEKDLGKNKDLYVKTTIRELIVYLVFIVVLCIITFGMTSSKTYYFTTVLRTIFTERKIIDIGDQPAFDDIASYDDFWGVMSGPVMNGLFPTQWYNGENVTQDQVGFVLFENKIIGLPRLRQLRMKNNSCVVHKKFRSMIPDCYAPYSSSKEDRDPFGSENVTSKTAWRYQSSSELDGLSDSGLVSRYSGGGYVEDLQRDYSLALAQLNDLKANLWLDRSTRVVFLDFTLYNANINLFCQIKLTVEFPASGGAVPSKSFASVKLIRYVTSMDYFVLACEILFIIFTVYYTVEEVLEIARFKLHYFKTIWNILDVLILLISYICIIFNIYRQVKVSEILDELLNNYNTFSDFEFLSYWQLQFNNVIAFTVFLAWIKIFKYVSFNKTMTQLSTTLSRCAKDVLGFSVMFMIVFLAYAQLGYLLFGSMVEDYKTFSTSIFTLFRIILGDFDFDAILNVHRVLGPIFFLTYVFFVFFVLLNMFLAIINDTYAEVKNDMGNQQSEFELGEYFKRSYGRMLERLHFKRERVNDIQSALKTADLNKDGVIDFDEWRRALKERGFTDTEIENVFTRYDTDGDRTLRNVEQTRFKTDLNTQAKDLDQDIQNLKDEPGNVNKFAGANFNEVNNLNHISFDEFKILIRRMDRMEYSVGNIVARIDDVLTKLEGMEKGKTKRREVLQRILNSMNEDNHLSKEAKQERLEKMIREELIENIPDRLSPGAPVSFGRTNDSTYYFTNMLAEAFVTSKTKNADSFNDIAQSDGTDFWKAIQGPIFSRLYNNGSKGNYGYILNENKVLGVARLRQVRVKADSCKFHDKFNKRNLTHQCYAAYTVDQEDQSPFGLRLSNVFTADAWNYIPARTTGTSNHRGMVSQYGGGGYVQLLTRNATRTMNILEELKRNSWINRGTRAVFFDLLVYNPNINLFCHVCLLAEYPSSGGVIPTAVIRAVELIQYTSIFDYVILACELAFTLIVILQILECTIKIIRKKHLFLLDAWDLINLISIILSLICIVHEFLFHFSTRKHLNQLLQIETDYPNFNNLFTLKLNLDFYLGLTLALTWLKIFKYLNLNQTMLLLNKTISTCLNELIAFTCIFVIIFLTYAQFGWLFFGRYLTEWRSFSRSIFTLFRMIIGDFDFYAMLNIDEYLGPFFLFSYIYFVYFVLLNMFLAIINQTYSQIVSDTTLQTYQIQGFLKRSRVAVTKSDQNENSGQTKTNRDGENMKPNADHSDKKSDITTKLSYDEYLILNQYVDQIESQITDYISRIEEVLNGLEDLHETTSDRKEILKKITMKLES</sequence>
<evidence type="ECO:0000313" key="23">
    <source>
        <dbReference type="EMBL" id="CAF0841473.1"/>
    </source>
</evidence>
<feature type="binding site" evidence="18">
    <location>
        <position position="651"/>
    </location>
    <ligand>
        <name>Ca(2+)</name>
        <dbReference type="ChEBI" id="CHEBI:29108"/>
        <label>2</label>
    </ligand>
</feature>
<evidence type="ECO:0000256" key="12">
    <source>
        <dbReference type="ARBA" id="ARBA00023136"/>
    </source>
</evidence>
<dbReference type="GO" id="GO:0060170">
    <property type="term" value="C:ciliary membrane"/>
    <property type="evidence" value="ECO:0007669"/>
    <property type="project" value="UniProtKB-SubCell"/>
</dbReference>
<reference evidence="23" key="1">
    <citation type="submission" date="2021-02" db="EMBL/GenBank/DDBJ databases">
        <authorList>
            <person name="Nowell W R."/>
        </authorList>
    </citation>
    <scope>NUCLEOTIDE SEQUENCE</scope>
</reference>
<evidence type="ECO:0000256" key="2">
    <source>
        <dbReference type="ARBA" id="ARBA00004541"/>
    </source>
</evidence>
<evidence type="ECO:0000256" key="16">
    <source>
        <dbReference type="ARBA" id="ARBA00023303"/>
    </source>
</evidence>
<dbReference type="SMART" id="SM00054">
    <property type="entry name" value="EFh"/>
    <property type="match status" value="2"/>
</dbReference>
<organism evidence="23 24">
    <name type="scientific">Adineta ricciae</name>
    <name type="common">Rotifer</name>
    <dbReference type="NCBI Taxonomy" id="249248"/>
    <lineage>
        <taxon>Eukaryota</taxon>
        <taxon>Metazoa</taxon>
        <taxon>Spiralia</taxon>
        <taxon>Gnathifera</taxon>
        <taxon>Rotifera</taxon>
        <taxon>Eurotatoria</taxon>
        <taxon>Bdelloidea</taxon>
        <taxon>Adinetida</taxon>
        <taxon>Adinetidae</taxon>
        <taxon>Adineta</taxon>
    </lineage>
</organism>
<evidence type="ECO:0000259" key="22">
    <source>
        <dbReference type="PROSITE" id="PS50222"/>
    </source>
</evidence>
<keyword evidence="11 18" id="KW-0406">Ion transport</keyword>
<keyword evidence="17" id="KW-0968">Cytoplasmic vesicle</keyword>
<comment type="subcellular location">
    <subcellularLocation>
        <location evidence="1">Cell projection</location>
        <location evidence="1">Cilium membrane</location>
        <topology evidence="1">Multi-pass membrane protein</topology>
    </subcellularLocation>
    <subcellularLocation>
        <location evidence="2">Cytoplasmic vesicle</location>
    </subcellularLocation>
</comment>
<dbReference type="Gene3D" id="1.10.287.70">
    <property type="match status" value="2"/>
</dbReference>
<feature type="region of interest" description="Disordered" evidence="20">
    <location>
        <begin position="1"/>
        <end position="40"/>
    </location>
</feature>
<keyword evidence="16 18" id="KW-0407">Ion channel</keyword>
<dbReference type="InterPro" id="IPR046791">
    <property type="entry name" value="Polycystin_dom"/>
</dbReference>
<dbReference type="CDD" id="cd00051">
    <property type="entry name" value="EFh"/>
    <property type="match status" value="1"/>
</dbReference>
<evidence type="ECO:0000256" key="19">
    <source>
        <dbReference type="PIRSR" id="PIRSR603915-2"/>
    </source>
</evidence>
<dbReference type="Pfam" id="PF08016">
    <property type="entry name" value="PKD_channel"/>
    <property type="match status" value="2"/>
</dbReference>
<dbReference type="PROSITE" id="PS00018">
    <property type="entry name" value="EF_HAND_1"/>
    <property type="match status" value="1"/>
</dbReference>
<feature type="transmembrane region" description="Helical" evidence="21">
    <location>
        <begin position="388"/>
        <end position="406"/>
    </location>
</feature>
<feature type="transmembrane region" description="Helical" evidence="21">
    <location>
        <begin position="350"/>
        <end position="368"/>
    </location>
</feature>
<evidence type="ECO:0000256" key="15">
    <source>
        <dbReference type="ARBA" id="ARBA00023273"/>
    </source>
</evidence>
<dbReference type="InterPro" id="IPR018247">
    <property type="entry name" value="EF_Hand_1_Ca_BS"/>
</dbReference>
<feature type="binding site" evidence="18">
    <location>
        <position position="647"/>
    </location>
    <ligand>
        <name>Ca(2+)</name>
        <dbReference type="ChEBI" id="CHEBI:29108"/>
        <label>2</label>
    </ligand>
</feature>
<evidence type="ECO:0000256" key="7">
    <source>
        <dbReference type="ARBA" id="ARBA00022692"/>
    </source>
</evidence>
<keyword evidence="4" id="KW-0813">Transport</keyword>
<comment type="caution">
    <text evidence="23">The sequence shown here is derived from an EMBL/GenBank/DDBJ whole genome shotgun (WGS) entry which is preliminary data.</text>
</comment>
<keyword evidence="14" id="KW-0325">Glycoprotein</keyword>
<evidence type="ECO:0000256" key="8">
    <source>
        <dbReference type="ARBA" id="ARBA00022837"/>
    </source>
</evidence>
<dbReference type="SUPFAM" id="SSF81324">
    <property type="entry name" value="Voltage-gated potassium channels"/>
    <property type="match status" value="1"/>
</dbReference>
<feature type="region of interest" description="Disordered" evidence="20">
    <location>
        <begin position="1270"/>
        <end position="1301"/>
    </location>
</feature>
<evidence type="ECO:0000256" key="6">
    <source>
        <dbReference type="ARBA" id="ARBA00022673"/>
    </source>
</evidence>
<keyword evidence="6 18" id="KW-0107">Calcium channel</keyword>
<feature type="transmembrane region" description="Helical" evidence="21">
    <location>
        <begin position="477"/>
        <end position="499"/>
    </location>
</feature>
<feature type="transmembrane region" description="Helical" evidence="21">
    <location>
        <begin position="438"/>
        <end position="457"/>
    </location>
</feature>
<dbReference type="FunFam" id="1.10.287.70:FF:000055">
    <property type="entry name" value="Polycystic kidney disease 2-like 1"/>
    <property type="match status" value="1"/>
</dbReference>
<evidence type="ECO:0000256" key="9">
    <source>
        <dbReference type="ARBA" id="ARBA00022989"/>
    </source>
</evidence>
<feature type="compositionally biased region" description="Basic and acidic residues" evidence="20">
    <location>
        <begin position="1283"/>
        <end position="1301"/>
    </location>
</feature>
<dbReference type="GO" id="GO:0050982">
    <property type="term" value="P:detection of mechanical stimulus"/>
    <property type="evidence" value="ECO:0007669"/>
    <property type="project" value="TreeGrafter"/>
</dbReference>
<feature type="disulfide bond" evidence="19">
    <location>
        <begin position="207"/>
        <end position="220"/>
    </location>
</feature>
<gene>
    <name evidence="23" type="ORF">XAT740_LOCUS4993</name>
</gene>
<feature type="transmembrane region" description="Helical" evidence="21">
    <location>
        <begin position="1157"/>
        <end position="1179"/>
    </location>
</feature>
<evidence type="ECO:0000256" key="17">
    <source>
        <dbReference type="ARBA" id="ARBA00023329"/>
    </source>
</evidence>
<name>A0A813VS60_ADIRI</name>
<feature type="transmembrane region" description="Helical" evidence="21">
    <location>
        <begin position="539"/>
        <end position="560"/>
    </location>
</feature>
<evidence type="ECO:0000256" key="13">
    <source>
        <dbReference type="ARBA" id="ARBA00023157"/>
    </source>
</evidence>
<dbReference type="PRINTS" id="PR01433">
    <property type="entry name" value="POLYCYSTIN2"/>
</dbReference>